<dbReference type="EMBL" id="NCKU01000097">
    <property type="protein sequence ID" value="RWS17285.1"/>
    <property type="molecule type" value="Genomic_DNA"/>
</dbReference>
<dbReference type="Gene3D" id="1.10.8.20">
    <property type="entry name" value="N-terminal domain of phosphatidylinositol transfer protein sec14p"/>
    <property type="match status" value="1"/>
</dbReference>
<dbReference type="PANTHER" id="PTHR10174:SF130">
    <property type="entry name" value="ALPHA-TOCOPHEROL TRANSFER PROTEIN-LIKE"/>
    <property type="match status" value="1"/>
</dbReference>
<evidence type="ECO:0000313" key="3">
    <source>
        <dbReference type="EMBL" id="RWS17285.1"/>
    </source>
</evidence>
<evidence type="ECO:0000313" key="4">
    <source>
        <dbReference type="EMBL" id="RWS17309.1"/>
    </source>
</evidence>
<name>A0A3S3PKS2_9ACAR</name>
<dbReference type="SMART" id="SM00516">
    <property type="entry name" value="SEC14"/>
    <property type="match status" value="1"/>
</dbReference>
<protein>
    <submittedName>
        <fullName evidence="3">Alpha-tocopherol transfer protein-like protein</fullName>
    </submittedName>
</protein>
<dbReference type="EMBL" id="NCKU01000650">
    <property type="protein sequence ID" value="RWS14666.1"/>
    <property type="molecule type" value="Genomic_DNA"/>
</dbReference>
<gene>
    <name evidence="2" type="ORF">B4U79_17273</name>
    <name evidence="4" type="ORF">B4U79_17625</name>
    <name evidence="3" type="ORF">B4U79_17643</name>
</gene>
<dbReference type="CDD" id="cd00170">
    <property type="entry name" value="SEC14"/>
    <property type="match status" value="1"/>
</dbReference>
<keyword evidence="5" id="KW-1185">Reference proteome</keyword>
<dbReference type="GO" id="GO:0016020">
    <property type="term" value="C:membrane"/>
    <property type="evidence" value="ECO:0007669"/>
    <property type="project" value="TreeGrafter"/>
</dbReference>
<dbReference type="InterPro" id="IPR001251">
    <property type="entry name" value="CRAL-TRIO_dom"/>
</dbReference>
<dbReference type="InterPro" id="IPR036865">
    <property type="entry name" value="CRAL-TRIO_dom_sf"/>
</dbReference>
<comment type="caution">
    <text evidence="3">The sequence shown here is derived from an EMBL/GenBank/DDBJ whole genome shotgun (WGS) entry which is preliminary data.</text>
</comment>
<feature type="domain" description="CRAL-TRIO" evidence="1">
    <location>
        <begin position="69"/>
        <end position="234"/>
    </location>
</feature>
<sequence>MEDFESNRHAFIGKMKQEIKKSDHLGKYIFEDSLILKFLRARKFEVSDSLELLDKYVTAIQKHSNLFSSVEKVRKLYENDFINVLPMRNVSSEAVCITKLGKWDPNQCDFTTAVAATVNNYERATMSESTQINGVITILDMKGIGWAHLSRISLREAKLLSEITEQTLPVMFKKIFVVTESYVTKVAFSLFRPFLSKNFKQRITFIGNDFAQLHQIVSPDILPPDYGGTALATHSMSWFEKIKKVDAEMVKSWDKFRNRVE</sequence>
<organism evidence="3 5">
    <name type="scientific">Dinothrombium tinctorium</name>
    <dbReference type="NCBI Taxonomy" id="1965070"/>
    <lineage>
        <taxon>Eukaryota</taxon>
        <taxon>Metazoa</taxon>
        <taxon>Ecdysozoa</taxon>
        <taxon>Arthropoda</taxon>
        <taxon>Chelicerata</taxon>
        <taxon>Arachnida</taxon>
        <taxon>Acari</taxon>
        <taxon>Acariformes</taxon>
        <taxon>Trombidiformes</taxon>
        <taxon>Prostigmata</taxon>
        <taxon>Anystina</taxon>
        <taxon>Parasitengona</taxon>
        <taxon>Trombidioidea</taxon>
        <taxon>Trombidiidae</taxon>
        <taxon>Dinothrombium</taxon>
    </lineage>
</organism>
<dbReference type="EMBL" id="NCKU01000096">
    <property type="protein sequence ID" value="RWS17309.1"/>
    <property type="molecule type" value="Genomic_DNA"/>
</dbReference>
<dbReference type="Gene3D" id="3.40.525.10">
    <property type="entry name" value="CRAL-TRIO lipid binding domain"/>
    <property type="match status" value="1"/>
</dbReference>
<dbReference type="Pfam" id="PF00650">
    <property type="entry name" value="CRAL_TRIO"/>
    <property type="match status" value="1"/>
</dbReference>
<dbReference type="SUPFAM" id="SSF52087">
    <property type="entry name" value="CRAL/TRIO domain"/>
    <property type="match status" value="1"/>
</dbReference>
<evidence type="ECO:0000259" key="1">
    <source>
        <dbReference type="PROSITE" id="PS50191"/>
    </source>
</evidence>
<dbReference type="PANTHER" id="PTHR10174">
    <property type="entry name" value="ALPHA-TOCOPHEROL TRANSFER PROTEIN-RELATED"/>
    <property type="match status" value="1"/>
</dbReference>
<dbReference type="Gene3D" id="1.20.5.1200">
    <property type="entry name" value="Alpha-tocopherol transfer"/>
    <property type="match status" value="1"/>
</dbReference>
<evidence type="ECO:0000313" key="2">
    <source>
        <dbReference type="EMBL" id="RWS14666.1"/>
    </source>
</evidence>
<dbReference type="OrthoDB" id="6480050at2759"/>
<dbReference type="PROSITE" id="PS50191">
    <property type="entry name" value="CRAL_TRIO"/>
    <property type="match status" value="1"/>
</dbReference>
<dbReference type="GO" id="GO:1902936">
    <property type="term" value="F:phosphatidylinositol bisphosphate binding"/>
    <property type="evidence" value="ECO:0007669"/>
    <property type="project" value="TreeGrafter"/>
</dbReference>
<dbReference type="InterPro" id="IPR011074">
    <property type="entry name" value="CRAL/TRIO_N_dom"/>
</dbReference>
<dbReference type="Pfam" id="PF03765">
    <property type="entry name" value="CRAL_TRIO_N"/>
    <property type="match status" value="1"/>
</dbReference>
<dbReference type="AlphaFoldDB" id="A0A3S3PKS2"/>
<dbReference type="InterPro" id="IPR036273">
    <property type="entry name" value="CRAL/TRIO_N_dom_sf"/>
</dbReference>
<dbReference type="Proteomes" id="UP000285301">
    <property type="component" value="Unassembled WGS sequence"/>
</dbReference>
<evidence type="ECO:0000313" key="5">
    <source>
        <dbReference type="Proteomes" id="UP000285301"/>
    </source>
</evidence>
<accession>A0A3S3PKS2</accession>
<proteinExistence type="predicted"/>
<reference evidence="3" key="2">
    <citation type="submission" date="2018-11" db="EMBL/GenBank/DDBJ databases">
        <title>Trombidioid mite genomics.</title>
        <authorList>
            <person name="Dong X."/>
        </authorList>
    </citation>
    <scope>NUCLEOTIDE SEQUENCE</scope>
    <source>
        <strain evidence="3">UoL-WK</strain>
    </source>
</reference>
<dbReference type="SMART" id="SM01100">
    <property type="entry name" value="CRAL_TRIO_N"/>
    <property type="match status" value="1"/>
</dbReference>
<reference evidence="3 5" key="1">
    <citation type="journal article" date="2018" name="Gigascience">
        <title>Genomes of trombidid mites reveal novel predicted allergens and laterally-transferred genes associated with secondary metabolism.</title>
        <authorList>
            <person name="Dong X."/>
            <person name="Chaisiri K."/>
            <person name="Xia D."/>
            <person name="Armstrong S.D."/>
            <person name="Fang Y."/>
            <person name="Donnelly M.J."/>
            <person name="Kadowaki T."/>
            <person name="McGarry J.W."/>
            <person name="Darby A.C."/>
            <person name="Makepeace B.L."/>
        </authorList>
    </citation>
    <scope>NUCLEOTIDE SEQUENCE [LARGE SCALE GENOMIC DNA]</scope>
    <source>
        <strain evidence="3">UoL-WK</strain>
    </source>
</reference>
<dbReference type="SUPFAM" id="SSF46938">
    <property type="entry name" value="CRAL/TRIO N-terminal domain"/>
    <property type="match status" value="1"/>
</dbReference>
<dbReference type="STRING" id="1965070.A0A3S3PKS2"/>
<dbReference type="PRINTS" id="PR00180">
    <property type="entry name" value="CRETINALDHBP"/>
</dbReference>